<dbReference type="GO" id="GO:0009279">
    <property type="term" value="C:cell outer membrane"/>
    <property type="evidence" value="ECO:0007669"/>
    <property type="project" value="UniProtKB-SubCell"/>
</dbReference>
<keyword evidence="2" id="KW-0472">Membrane</keyword>
<keyword evidence="4" id="KW-0675">Receptor</keyword>
<evidence type="ECO:0000313" key="4">
    <source>
        <dbReference type="EMBL" id="XBG60205.1"/>
    </source>
</evidence>
<evidence type="ECO:0000256" key="2">
    <source>
        <dbReference type="ARBA" id="ARBA00023136"/>
    </source>
</evidence>
<evidence type="ECO:0000256" key="3">
    <source>
        <dbReference type="ARBA" id="ARBA00023237"/>
    </source>
</evidence>
<organism evidence="4">
    <name type="scientific">Pontimicrobium sp. SW4</name>
    <dbReference type="NCBI Taxonomy" id="3153519"/>
    <lineage>
        <taxon>Bacteria</taxon>
        <taxon>Pseudomonadati</taxon>
        <taxon>Bacteroidota</taxon>
        <taxon>Flavobacteriia</taxon>
        <taxon>Flavobacteriales</taxon>
        <taxon>Flavobacteriaceae</taxon>
        <taxon>Pontimicrobium</taxon>
    </lineage>
</organism>
<dbReference type="SUPFAM" id="SSF56935">
    <property type="entry name" value="Porins"/>
    <property type="match status" value="1"/>
</dbReference>
<protein>
    <submittedName>
        <fullName evidence="4">TonB-dependent receptor</fullName>
    </submittedName>
</protein>
<keyword evidence="3" id="KW-0998">Cell outer membrane</keyword>
<dbReference type="RefSeq" id="WP_347922390.1">
    <property type="nucleotide sequence ID" value="NZ_CP157199.1"/>
</dbReference>
<evidence type="ECO:0000256" key="1">
    <source>
        <dbReference type="ARBA" id="ARBA00004442"/>
    </source>
</evidence>
<name>A0AAU7BPF4_9FLAO</name>
<dbReference type="EMBL" id="CP157199">
    <property type="protein sequence ID" value="XBG60205.1"/>
    <property type="molecule type" value="Genomic_DNA"/>
</dbReference>
<dbReference type="Gene3D" id="2.40.170.20">
    <property type="entry name" value="TonB-dependent receptor, beta-barrel domain"/>
    <property type="match status" value="1"/>
</dbReference>
<reference evidence="4" key="1">
    <citation type="submission" date="2024-05" db="EMBL/GenBank/DDBJ databases">
        <title>Pontimicrobium maritimus sp. nov., isolated form sea water.</title>
        <authorList>
            <person name="Muhammad N."/>
            <person name="Vuong T.Q."/>
            <person name="Han H.L."/>
            <person name="Kim S.-G."/>
        </authorList>
    </citation>
    <scope>NUCLEOTIDE SEQUENCE</scope>
    <source>
        <strain evidence="4">SW4</strain>
    </source>
</reference>
<comment type="subcellular location">
    <subcellularLocation>
        <location evidence="1">Cell outer membrane</location>
    </subcellularLocation>
</comment>
<sequence length="595" mass="67648">MLSAVEASRQKQSMNMYKFKNSLSFLIAVLITATTFAQENRKTKDTINTEVVNVVKPYTPKISDAFKVKEIPSLDDETTMTKKVIKYNIFSIPVASTFTPAKGKAAEVDKGEKAKLYDNYASFGVGSYTSFLGEVYLNHAINRTESVGGYVSHHSSQGGIEDVLLDDAFSNTQINANYARKLRDYSWNVDAGFQQQVFNWYGLPQPQYDQAFADPMIPQHKFFTFEFGGKIDFDDRLFNNGNMRFRRFADDYDSGENHFAMSTNFDIPLNDGDLNSTIKLDYLNGSFNQSYETADKLKYGNFNVGVSSSYQMKQDDLTLNLGASVFYLNDTEAGKNKIYIYPNITATYRLVNELLIAYGGIEGGLIQNTYHEFAKGNPYVSPTLNILPTDKQYDAYVGLKGKLSNNMSYNIRGKYYAENDKALFKNNKDMNQTANNNYNKGNSYNVVYDNVSTLSVFGEINVDVNRNFTLGIKAEYFSYNTKNEAKLWNLPDFEGSLFMDIQFDEHWFAGANLFYIGERFDQSSIEGSLDPSESLTTHTLESYFDANAHLGYRINDKWSVYGKANNIANQDYKRWLNYPVQGIQFIAGTTYKFDF</sequence>
<proteinExistence type="predicted"/>
<dbReference type="AlphaFoldDB" id="A0AAU7BPF4"/>
<accession>A0AAU7BPF4</accession>
<dbReference type="InterPro" id="IPR036942">
    <property type="entry name" value="Beta-barrel_TonB_sf"/>
</dbReference>
<gene>
    <name evidence="4" type="ORF">ABGB03_10095</name>
</gene>